<sequence>MSLTSQTENNQTTTTMDCSQDETIDDLTTSLAEDDFHNDDGDDDTIPDKTHHPPQSTVASQLRAPKSRKTDRENKTSHRAGRALFDRRSSCGEFEGTNDKLDRKRDEKELTLERNVERERKKKKKAIVLLEGENI</sequence>
<feature type="region of interest" description="Disordered" evidence="1">
    <location>
        <begin position="1"/>
        <end position="83"/>
    </location>
</feature>
<feature type="non-terminal residue" evidence="2">
    <location>
        <position position="135"/>
    </location>
</feature>
<protein>
    <submittedName>
        <fullName evidence="2">Uncharacterized protein</fullName>
    </submittedName>
</protein>
<name>A0A3E2H4I3_SCYLI</name>
<dbReference type="EMBL" id="NCSJ02000172">
    <property type="protein sequence ID" value="RFU28211.1"/>
    <property type="molecule type" value="Genomic_DNA"/>
</dbReference>
<gene>
    <name evidence="2" type="ORF">B7463_g8138</name>
</gene>
<dbReference type="Proteomes" id="UP000258309">
    <property type="component" value="Unassembled WGS sequence"/>
</dbReference>
<reference evidence="2 3" key="1">
    <citation type="submission" date="2018-05" db="EMBL/GenBank/DDBJ databases">
        <title>Draft genome sequence of Scytalidium lignicola DSM 105466, a ubiquitous saprotrophic fungus.</title>
        <authorList>
            <person name="Buettner E."/>
            <person name="Gebauer A.M."/>
            <person name="Hofrichter M."/>
            <person name="Liers C."/>
            <person name="Kellner H."/>
        </authorList>
    </citation>
    <scope>NUCLEOTIDE SEQUENCE [LARGE SCALE GENOMIC DNA]</scope>
    <source>
        <strain evidence="2 3">DSM 105466</strain>
    </source>
</reference>
<dbReference type="AlphaFoldDB" id="A0A3E2H4I3"/>
<proteinExistence type="predicted"/>
<feature type="non-terminal residue" evidence="2">
    <location>
        <position position="1"/>
    </location>
</feature>
<keyword evidence="3" id="KW-1185">Reference proteome</keyword>
<evidence type="ECO:0000256" key="1">
    <source>
        <dbReference type="SAM" id="MobiDB-lite"/>
    </source>
</evidence>
<comment type="caution">
    <text evidence="2">The sequence shown here is derived from an EMBL/GenBank/DDBJ whole genome shotgun (WGS) entry which is preliminary data.</text>
</comment>
<feature type="compositionally biased region" description="Low complexity" evidence="1">
    <location>
        <begin position="1"/>
        <end position="15"/>
    </location>
</feature>
<evidence type="ECO:0000313" key="3">
    <source>
        <dbReference type="Proteomes" id="UP000258309"/>
    </source>
</evidence>
<organism evidence="2 3">
    <name type="scientific">Scytalidium lignicola</name>
    <name type="common">Hyphomycete</name>
    <dbReference type="NCBI Taxonomy" id="5539"/>
    <lineage>
        <taxon>Eukaryota</taxon>
        <taxon>Fungi</taxon>
        <taxon>Dikarya</taxon>
        <taxon>Ascomycota</taxon>
        <taxon>Pezizomycotina</taxon>
        <taxon>Leotiomycetes</taxon>
        <taxon>Leotiomycetes incertae sedis</taxon>
        <taxon>Scytalidium</taxon>
    </lineage>
</organism>
<accession>A0A3E2H4I3</accession>
<evidence type="ECO:0000313" key="2">
    <source>
        <dbReference type="EMBL" id="RFU28211.1"/>
    </source>
</evidence>